<evidence type="ECO:0000313" key="2">
    <source>
        <dbReference type="Proteomes" id="UP000001510"/>
    </source>
</evidence>
<reference evidence="1 2" key="1">
    <citation type="journal article" date="2007" name="DNA Res.">
        <title>Complete genomic structure of the bloom-forming toxic cyanobacterium Microcystis aeruginosa NIES-843.</title>
        <authorList>
            <person name="Kaneko T."/>
            <person name="Nakajima N."/>
            <person name="Okamoto S."/>
            <person name="Suzuki I."/>
            <person name="Tanabe Y."/>
            <person name="Tamaoki M."/>
            <person name="Nakamura Y."/>
            <person name="Kasai F."/>
            <person name="Watanabe A."/>
            <person name="Kawashima K."/>
            <person name="Kishida Y."/>
            <person name="Ono A."/>
            <person name="Shimizu Y."/>
            <person name="Takahashi C."/>
            <person name="Minami C."/>
            <person name="Fujishiro T."/>
            <person name="Kohara M."/>
            <person name="Katoh M."/>
            <person name="Nakazaki N."/>
            <person name="Nakayama S."/>
            <person name="Yamada M."/>
            <person name="Tabata S."/>
            <person name="Watanabe M.M."/>
        </authorList>
    </citation>
    <scope>NUCLEOTIDE SEQUENCE [LARGE SCALE GENOMIC DNA]</scope>
    <source>
        <strain evidence="2">NIES-843 / IAM M-247</strain>
    </source>
</reference>
<name>B0JNG5_MICAN</name>
<dbReference type="KEGG" id="mar:MAE_35730"/>
<protein>
    <submittedName>
        <fullName evidence="1">Uncharacterized protein</fullName>
    </submittedName>
</protein>
<dbReference type="AlphaFoldDB" id="B0JNG5"/>
<evidence type="ECO:0000313" key="1">
    <source>
        <dbReference type="EMBL" id="BAG03395.1"/>
    </source>
</evidence>
<keyword evidence="2" id="KW-1185">Reference proteome</keyword>
<proteinExistence type="predicted"/>
<gene>
    <name evidence="1" type="ordered locus">MAE_35730</name>
</gene>
<dbReference type="PaxDb" id="449447-MAE_35730"/>
<dbReference type="EnsemblBacteria" id="BAG03395">
    <property type="protein sequence ID" value="BAG03395"/>
    <property type="gene ID" value="MAE_35730"/>
</dbReference>
<sequence>MACLWASLRADCIESVASWTLLLFNQANKLGPVKAARIPVIAKAIKISNRVKP</sequence>
<dbReference type="HOGENOM" id="CLU_3063480_0_0_3"/>
<organism evidence="1 2">
    <name type="scientific">Microcystis aeruginosa (strain NIES-843 / IAM M-2473)</name>
    <dbReference type="NCBI Taxonomy" id="449447"/>
    <lineage>
        <taxon>Bacteria</taxon>
        <taxon>Bacillati</taxon>
        <taxon>Cyanobacteriota</taxon>
        <taxon>Cyanophyceae</taxon>
        <taxon>Oscillatoriophycideae</taxon>
        <taxon>Chroococcales</taxon>
        <taxon>Microcystaceae</taxon>
        <taxon>Microcystis</taxon>
    </lineage>
</organism>
<accession>B0JNG5</accession>
<dbReference type="EMBL" id="AP009552">
    <property type="protein sequence ID" value="BAG03395.1"/>
    <property type="molecule type" value="Genomic_DNA"/>
</dbReference>
<dbReference type="Proteomes" id="UP000001510">
    <property type="component" value="Chromosome"/>
</dbReference>